<gene>
    <name evidence="2" type="ORF">Azoinq_06480</name>
</gene>
<dbReference type="InterPro" id="IPR009937">
    <property type="entry name" value="Phage_holin_3_6"/>
</dbReference>
<evidence type="ECO:0000256" key="1">
    <source>
        <dbReference type="SAM" id="Phobius"/>
    </source>
</evidence>
<dbReference type="RefSeq" id="WP_216130788.1">
    <property type="nucleotide sequence ID" value="NZ_CP064782.1"/>
</dbReference>
<feature type="transmembrane region" description="Helical" evidence="1">
    <location>
        <begin position="47"/>
        <end position="72"/>
    </location>
</feature>
<dbReference type="EMBL" id="CP064782">
    <property type="protein sequence ID" value="QWT50228.1"/>
    <property type="molecule type" value="Genomic_DNA"/>
</dbReference>
<dbReference type="Proteomes" id="UP000683428">
    <property type="component" value="Chromosome"/>
</dbReference>
<dbReference type="Pfam" id="PF07332">
    <property type="entry name" value="Phage_holin_3_6"/>
    <property type="match status" value="1"/>
</dbReference>
<name>A0A975SPT6_9RHOO</name>
<accession>A0A975SPT6</accession>
<dbReference type="AlphaFoldDB" id="A0A975SPT6"/>
<evidence type="ECO:0000313" key="3">
    <source>
        <dbReference type="Proteomes" id="UP000683428"/>
    </source>
</evidence>
<reference evidence="2" key="1">
    <citation type="submission" date="2020-11" db="EMBL/GenBank/DDBJ databases">
        <title>Azospira inquinata sp. nov.</title>
        <authorList>
            <person name="Moe W.M."/>
            <person name="Mikes M.C."/>
        </authorList>
    </citation>
    <scope>NUCLEOTIDE SEQUENCE</scope>
    <source>
        <strain evidence="2">Azo-3</strain>
    </source>
</reference>
<sequence length="130" mass="14334">MPEQNPGREGFFKSLKNLLATLVAMGRTRLELLATEFEEEKLRIANLLILAVGAMVFLGIGIVLLVALLAAAFWESRIVVFAVASLIFFGGGIGLGLGFFRLSRRPSNLFSASLDELRRDIEALKREQQP</sequence>
<dbReference type="KEGG" id="aiq:Azoinq_06480"/>
<keyword evidence="1" id="KW-0472">Membrane</keyword>
<keyword evidence="1" id="KW-0812">Transmembrane</keyword>
<protein>
    <submittedName>
        <fullName evidence="2">Phage holin family protein</fullName>
    </submittedName>
</protein>
<proteinExistence type="predicted"/>
<keyword evidence="3" id="KW-1185">Reference proteome</keyword>
<keyword evidence="1" id="KW-1133">Transmembrane helix</keyword>
<organism evidence="2 3">
    <name type="scientific">Azospira inquinata</name>
    <dbReference type="NCBI Taxonomy" id="2785627"/>
    <lineage>
        <taxon>Bacteria</taxon>
        <taxon>Pseudomonadati</taxon>
        <taxon>Pseudomonadota</taxon>
        <taxon>Betaproteobacteria</taxon>
        <taxon>Rhodocyclales</taxon>
        <taxon>Rhodocyclaceae</taxon>
        <taxon>Azospira</taxon>
    </lineage>
</organism>
<evidence type="ECO:0000313" key="2">
    <source>
        <dbReference type="EMBL" id="QWT50228.1"/>
    </source>
</evidence>
<feature type="transmembrane region" description="Helical" evidence="1">
    <location>
        <begin position="78"/>
        <end position="100"/>
    </location>
</feature>